<feature type="region of interest" description="Disordered" evidence="1">
    <location>
        <begin position="1"/>
        <end position="62"/>
    </location>
</feature>
<proteinExistence type="predicted"/>
<sequence length="62" mass="6666">MRHLGDSGEEKDIGQHHGTPHQSRAAAIASQESKIRPDHAPESPQQIGSMISSSFSCGLCLR</sequence>
<reference evidence="2" key="1">
    <citation type="submission" date="2014-09" db="EMBL/GenBank/DDBJ databases">
        <authorList>
            <person name="Magalhaes I.L.F."/>
            <person name="Oliveira U."/>
            <person name="Santos F.R."/>
            <person name="Vidigal T.H.D.A."/>
            <person name="Brescovit A.D."/>
            <person name="Santos A.J."/>
        </authorList>
    </citation>
    <scope>NUCLEOTIDE SEQUENCE</scope>
    <source>
        <tissue evidence="2">Shoot tissue taken approximately 20 cm above the soil surface</tissue>
    </source>
</reference>
<dbReference type="AlphaFoldDB" id="A0A0A9G8M6"/>
<feature type="compositionally biased region" description="Basic and acidic residues" evidence="1">
    <location>
        <begin position="1"/>
        <end position="15"/>
    </location>
</feature>
<organism evidence="2">
    <name type="scientific">Arundo donax</name>
    <name type="common">Giant reed</name>
    <name type="synonym">Donax arundinaceus</name>
    <dbReference type="NCBI Taxonomy" id="35708"/>
    <lineage>
        <taxon>Eukaryota</taxon>
        <taxon>Viridiplantae</taxon>
        <taxon>Streptophyta</taxon>
        <taxon>Embryophyta</taxon>
        <taxon>Tracheophyta</taxon>
        <taxon>Spermatophyta</taxon>
        <taxon>Magnoliopsida</taxon>
        <taxon>Liliopsida</taxon>
        <taxon>Poales</taxon>
        <taxon>Poaceae</taxon>
        <taxon>PACMAD clade</taxon>
        <taxon>Arundinoideae</taxon>
        <taxon>Arundineae</taxon>
        <taxon>Arundo</taxon>
    </lineage>
</organism>
<name>A0A0A9G8M6_ARUDO</name>
<protein>
    <submittedName>
        <fullName evidence="2">Uncharacterized protein</fullName>
    </submittedName>
</protein>
<reference evidence="2" key="2">
    <citation type="journal article" date="2015" name="Data Brief">
        <title>Shoot transcriptome of the giant reed, Arundo donax.</title>
        <authorList>
            <person name="Barrero R.A."/>
            <person name="Guerrero F.D."/>
            <person name="Moolhuijzen P."/>
            <person name="Goolsby J.A."/>
            <person name="Tidwell J."/>
            <person name="Bellgard S.E."/>
            <person name="Bellgard M.I."/>
        </authorList>
    </citation>
    <scope>NUCLEOTIDE SEQUENCE</scope>
    <source>
        <tissue evidence="2">Shoot tissue taken approximately 20 cm above the soil surface</tissue>
    </source>
</reference>
<evidence type="ECO:0000256" key="1">
    <source>
        <dbReference type="SAM" id="MobiDB-lite"/>
    </source>
</evidence>
<evidence type="ECO:0000313" key="2">
    <source>
        <dbReference type="EMBL" id="JAE18906.1"/>
    </source>
</evidence>
<accession>A0A0A9G8M6</accession>
<dbReference type="EMBL" id="GBRH01178990">
    <property type="protein sequence ID" value="JAE18906.1"/>
    <property type="molecule type" value="Transcribed_RNA"/>
</dbReference>
<feature type="compositionally biased region" description="Polar residues" evidence="1">
    <location>
        <begin position="43"/>
        <end position="56"/>
    </location>
</feature>